<dbReference type="GO" id="GO:0055129">
    <property type="term" value="P:L-proline biosynthetic process"/>
    <property type="evidence" value="ECO:0007669"/>
    <property type="project" value="UniProtKB-UniRule"/>
</dbReference>
<evidence type="ECO:0000256" key="1">
    <source>
        <dbReference type="ARBA" id="ARBA00004496"/>
    </source>
</evidence>
<dbReference type="Gene3D" id="3.40.50.720">
    <property type="entry name" value="NAD(P)-binding Rossmann-like Domain"/>
    <property type="match status" value="1"/>
</dbReference>
<comment type="catalytic activity">
    <reaction evidence="9">
        <text>L-proline + NAD(+) = (S)-1-pyrroline-5-carboxylate + NADH + 2 H(+)</text>
        <dbReference type="Rhea" id="RHEA:14105"/>
        <dbReference type="ChEBI" id="CHEBI:15378"/>
        <dbReference type="ChEBI" id="CHEBI:17388"/>
        <dbReference type="ChEBI" id="CHEBI:57540"/>
        <dbReference type="ChEBI" id="CHEBI:57945"/>
        <dbReference type="ChEBI" id="CHEBI:60039"/>
        <dbReference type="EC" id="1.5.1.2"/>
    </reaction>
</comment>
<feature type="binding site" evidence="11">
    <location>
        <begin position="67"/>
        <end position="70"/>
    </location>
    <ligand>
        <name>NADP(+)</name>
        <dbReference type="ChEBI" id="CHEBI:58349"/>
    </ligand>
</feature>
<evidence type="ECO:0000256" key="2">
    <source>
        <dbReference type="ARBA" id="ARBA00005525"/>
    </source>
</evidence>
<dbReference type="PROSITE" id="PS00521">
    <property type="entry name" value="P5CR"/>
    <property type="match status" value="1"/>
</dbReference>
<feature type="binding site" evidence="11">
    <location>
        <position position="54"/>
    </location>
    <ligand>
        <name>NADPH</name>
        <dbReference type="ChEBI" id="CHEBI:57783"/>
    </ligand>
</feature>
<dbReference type="PIRSF" id="PIRSF000193">
    <property type="entry name" value="Pyrrol-5-carb_rd"/>
    <property type="match status" value="1"/>
</dbReference>
<evidence type="ECO:0000256" key="3">
    <source>
        <dbReference type="ARBA" id="ARBA00022490"/>
    </source>
</evidence>
<keyword evidence="5 9" id="KW-0641">Proline biosynthesis</keyword>
<dbReference type="RefSeq" id="WP_130434767.1">
    <property type="nucleotide sequence ID" value="NZ_SGXF01000002.1"/>
</dbReference>
<evidence type="ECO:0000313" key="15">
    <source>
        <dbReference type="EMBL" id="RZT01145.1"/>
    </source>
</evidence>
<dbReference type="OrthoDB" id="9805754at2"/>
<dbReference type="GO" id="GO:0005737">
    <property type="term" value="C:cytoplasm"/>
    <property type="evidence" value="ECO:0007669"/>
    <property type="project" value="UniProtKB-SubCell"/>
</dbReference>
<dbReference type="InterPro" id="IPR028939">
    <property type="entry name" value="P5C_Rdtase_cat_N"/>
</dbReference>
<evidence type="ECO:0000256" key="11">
    <source>
        <dbReference type="PIRSR" id="PIRSR000193-1"/>
    </source>
</evidence>
<reference evidence="15 16" key="1">
    <citation type="submission" date="2019-02" db="EMBL/GenBank/DDBJ databases">
        <title>Genomic Encyclopedia of Type Strains, Phase IV (KMG-IV): sequencing the most valuable type-strain genomes for metagenomic binning, comparative biology and taxonomic classification.</title>
        <authorList>
            <person name="Goeker M."/>
        </authorList>
    </citation>
    <scope>NUCLEOTIDE SEQUENCE [LARGE SCALE GENOMIC DNA]</scope>
    <source>
        <strain evidence="15 16">DSM 29486</strain>
    </source>
</reference>
<evidence type="ECO:0000259" key="14">
    <source>
        <dbReference type="Pfam" id="PF14748"/>
    </source>
</evidence>
<dbReference type="PANTHER" id="PTHR11645">
    <property type="entry name" value="PYRROLINE-5-CARBOXYLATE REDUCTASE"/>
    <property type="match status" value="1"/>
</dbReference>
<evidence type="ECO:0000313" key="16">
    <source>
        <dbReference type="Proteomes" id="UP000292927"/>
    </source>
</evidence>
<evidence type="ECO:0000259" key="13">
    <source>
        <dbReference type="Pfam" id="PF03807"/>
    </source>
</evidence>
<dbReference type="EMBL" id="SGXF01000002">
    <property type="protein sequence ID" value="RZT01145.1"/>
    <property type="molecule type" value="Genomic_DNA"/>
</dbReference>
<dbReference type="Pfam" id="PF03807">
    <property type="entry name" value="F420_oxidored"/>
    <property type="match status" value="1"/>
</dbReference>
<dbReference type="NCBIfam" id="TIGR00112">
    <property type="entry name" value="proC"/>
    <property type="match status" value="1"/>
</dbReference>
<evidence type="ECO:0000256" key="12">
    <source>
        <dbReference type="RuleBase" id="RU003903"/>
    </source>
</evidence>
<dbReference type="InterPro" id="IPR053790">
    <property type="entry name" value="P5CR-like_CS"/>
</dbReference>
<dbReference type="FunFam" id="3.40.50.720:FF:000190">
    <property type="entry name" value="Pyrroline-5-carboxylate reductase"/>
    <property type="match status" value="1"/>
</dbReference>
<dbReference type="Pfam" id="PF14748">
    <property type="entry name" value="P5CR_dimer"/>
    <property type="match status" value="1"/>
</dbReference>
<dbReference type="InterPro" id="IPR000304">
    <property type="entry name" value="Pyrroline-COOH_reductase"/>
</dbReference>
<comment type="pathway">
    <text evidence="9 12">Amino-acid biosynthesis; L-proline biosynthesis; L-proline from L-glutamate 5-semialdehyde: step 1/1.</text>
</comment>
<dbReference type="SUPFAM" id="SSF51735">
    <property type="entry name" value="NAD(P)-binding Rossmann-fold domains"/>
    <property type="match status" value="1"/>
</dbReference>
<dbReference type="InterPro" id="IPR036291">
    <property type="entry name" value="NAD(P)-bd_dom_sf"/>
</dbReference>
<dbReference type="EC" id="1.5.1.2" evidence="9 10"/>
<organism evidence="15 16">
    <name type="scientific">Cuneatibacter caecimuris</name>
    <dbReference type="NCBI Taxonomy" id="1796618"/>
    <lineage>
        <taxon>Bacteria</taxon>
        <taxon>Bacillati</taxon>
        <taxon>Bacillota</taxon>
        <taxon>Clostridia</taxon>
        <taxon>Lachnospirales</taxon>
        <taxon>Lachnospiraceae</taxon>
        <taxon>Cuneatibacter</taxon>
    </lineage>
</organism>
<comment type="catalytic activity">
    <reaction evidence="9 12">
        <text>L-proline + NADP(+) = (S)-1-pyrroline-5-carboxylate + NADPH + 2 H(+)</text>
        <dbReference type="Rhea" id="RHEA:14109"/>
        <dbReference type="ChEBI" id="CHEBI:15378"/>
        <dbReference type="ChEBI" id="CHEBI:17388"/>
        <dbReference type="ChEBI" id="CHEBI:57783"/>
        <dbReference type="ChEBI" id="CHEBI:58349"/>
        <dbReference type="ChEBI" id="CHEBI:60039"/>
        <dbReference type="EC" id="1.5.1.2"/>
    </reaction>
</comment>
<keyword evidence="16" id="KW-1185">Reference proteome</keyword>
<dbReference type="FunFam" id="1.10.3730.10:FF:000001">
    <property type="entry name" value="Pyrroline-5-carboxylate reductase"/>
    <property type="match status" value="1"/>
</dbReference>
<feature type="domain" description="Pyrroline-5-carboxylate reductase catalytic N-terminal" evidence="13">
    <location>
        <begin position="3"/>
        <end position="95"/>
    </location>
</feature>
<proteinExistence type="inferred from homology"/>
<comment type="function">
    <text evidence="8 9">Catalyzes the reduction of 1-pyrroline-5-carboxylate (PCA) to L-proline.</text>
</comment>
<evidence type="ECO:0000256" key="4">
    <source>
        <dbReference type="ARBA" id="ARBA00022605"/>
    </source>
</evidence>
<dbReference type="AlphaFoldDB" id="A0A4Q7PKS6"/>
<dbReference type="PANTHER" id="PTHR11645:SF0">
    <property type="entry name" value="PYRROLINE-5-CARBOXYLATE REDUCTASE 3"/>
    <property type="match status" value="1"/>
</dbReference>
<dbReference type="HAMAP" id="MF_01925">
    <property type="entry name" value="P5C_reductase"/>
    <property type="match status" value="1"/>
</dbReference>
<protein>
    <recommendedName>
        <fullName evidence="9 10">Pyrroline-5-carboxylate reductase</fullName>
        <shortName evidence="9">P5C reductase</shortName>
        <shortName evidence="9">P5CR</shortName>
        <ecNumber evidence="9 10">1.5.1.2</ecNumber>
    </recommendedName>
    <alternativeName>
        <fullName evidence="9">PCA reductase</fullName>
    </alternativeName>
</protein>
<accession>A0A4Q7PKS6</accession>
<dbReference type="UniPathway" id="UPA00098">
    <property type="reaction ID" value="UER00361"/>
</dbReference>
<sequence length="265" mass="29049">MDRIGFIGMGNMGYAMLKGALKYFDKMNLVFSDANEQRVRQVYEETGVRFMDSNAACANDAKYLVLAVKPQFYPAVLKNIVNIVTQEHVVISIAPGITIEKLQQTLGYDRRIVRAMPNTPALIGKGMTGVSYDPSLFSEEEQEMIRTIFTSFGQMQVVPEGLMSAVACASGSSPAYVYMFIEALADGVVKCGMPREQAYQFVARAVAGSAEMVLESGLHPGKLKDMVCSPAGTTIEAVEALEQWGFRNALMKATDACFDKCEKLK</sequence>
<keyword evidence="7 9" id="KW-0560">Oxidoreductase</keyword>
<feature type="domain" description="Pyrroline-5-carboxylate reductase dimerisation" evidence="14">
    <location>
        <begin position="160"/>
        <end position="264"/>
    </location>
</feature>
<feature type="binding site" evidence="11">
    <location>
        <begin position="7"/>
        <end position="12"/>
    </location>
    <ligand>
        <name>NADP(+)</name>
        <dbReference type="ChEBI" id="CHEBI:58349"/>
    </ligand>
</feature>
<evidence type="ECO:0000256" key="7">
    <source>
        <dbReference type="ARBA" id="ARBA00023002"/>
    </source>
</evidence>
<gene>
    <name evidence="9" type="primary">proC</name>
    <name evidence="15" type="ORF">EV209_1586</name>
</gene>
<dbReference type="SUPFAM" id="SSF48179">
    <property type="entry name" value="6-phosphogluconate dehydrogenase C-terminal domain-like"/>
    <property type="match status" value="1"/>
</dbReference>
<comment type="caution">
    <text evidence="15">The sequence shown here is derived from an EMBL/GenBank/DDBJ whole genome shotgun (WGS) entry which is preliminary data.</text>
</comment>
<comment type="subcellular location">
    <subcellularLocation>
        <location evidence="1 9">Cytoplasm</location>
    </subcellularLocation>
</comment>
<evidence type="ECO:0000256" key="10">
    <source>
        <dbReference type="NCBIfam" id="TIGR00112"/>
    </source>
</evidence>
<evidence type="ECO:0000256" key="6">
    <source>
        <dbReference type="ARBA" id="ARBA00022857"/>
    </source>
</evidence>
<evidence type="ECO:0000256" key="5">
    <source>
        <dbReference type="ARBA" id="ARBA00022650"/>
    </source>
</evidence>
<evidence type="ECO:0000256" key="8">
    <source>
        <dbReference type="ARBA" id="ARBA00058118"/>
    </source>
</evidence>
<dbReference type="Gene3D" id="1.10.3730.10">
    <property type="entry name" value="ProC C-terminal domain-like"/>
    <property type="match status" value="1"/>
</dbReference>
<feature type="binding site" evidence="11">
    <location>
        <position position="32"/>
    </location>
    <ligand>
        <name>NADP(+)</name>
        <dbReference type="ChEBI" id="CHEBI:58349"/>
    </ligand>
</feature>
<dbReference type="InterPro" id="IPR008927">
    <property type="entry name" value="6-PGluconate_DH-like_C_sf"/>
</dbReference>
<dbReference type="GO" id="GO:0004735">
    <property type="term" value="F:pyrroline-5-carboxylate reductase activity"/>
    <property type="evidence" value="ECO:0007669"/>
    <property type="project" value="UniProtKB-UniRule"/>
</dbReference>
<keyword evidence="3 9" id="KW-0963">Cytoplasm</keyword>
<keyword evidence="6 9" id="KW-0521">NADP</keyword>
<comment type="similarity">
    <text evidence="2 9 12">Belongs to the pyrroline-5-carboxylate reductase family.</text>
</comment>
<keyword evidence="4 9" id="KW-0028">Amino-acid biosynthesis</keyword>
<dbReference type="InterPro" id="IPR029036">
    <property type="entry name" value="P5CR_dimer"/>
</dbReference>
<evidence type="ECO:0000256" key="9">
    <source>
        <dbReference type="HAMAP-Rule" id="MF_01925"/>
    </source>
</evidence>
<dbReference type="Proteomes" id="UP000292927">
    <property type="component" value="Unassembled WGS sequence"/>
</dbReference>
<name>A0A4Q7PKS6_9FIRM</name>